<dbReference type="RefSeq" id="WP_014846715.1">
    <property type="nucleotide sequence ID" value="NZ_CAJZDL010000010.1"/>
</dbReference>
<evidence type="ECO:0000256" key="4">
    <source>
        <dbReference type="ARBA" id="ARBA00022679"/>
    </source>
</evidence>
<proteinExistence type="predicted"/>
<evidence type="ECO:0000256" key="6">
    <source>
        <dbReference type="ARBA" id="ARBA00022777"/>
    </source>
</evidence>
<gene>
    <name evidence="13" type="primary">devS_2</name>
    <name evidence="12" type="ORF">J5A53_07370</name>
    <name evidence="13" type="ORF">NCTC12967_01654</name>
</gene>
<evidence type="ECO:0000259" key="10">
    <source>
        <dbReference type="Pfam" id="PF02518"/>
    </source>
</evidence>
<evidence type="ECO:0000256" key="3">
    <source>
        <dbReference type="ARBA" id="ARBA00022553"/>
    </source>
</evidence>
<evidence type="ECO:0000313" key="13">
    <source>
        <dbReference type="EMBL" id="VEH70359.1"/>
    </source>
</evidence>
<dbReference type="EMBL" id="LR134406">
    <property type="protein sequence ID" value="VEH70359.1"/>
    <property type="molecule type" value="Genomic_DNA"/>
</dbReference>
<evidence type="ECO:0000256" key="9">
    <source>
        <dbReference type="SAM" id="Phobius"/>
    </source>
</evidence>
<dbReference type="OMA" id="VSLMTVQ"/>
<dbReference type="GO" id="GO:0000155">
    <property type="term" value="F:phosphorelay sensor kinase activity"/>
    <property type="evidence" value="ECO:0007669"/>
    <property type="project" value="InterPro"/>
</dbReference>
<dbReference type="GO" id="GO:0046983">
    <property type="term" value="F:protein dimerization activity"/>
    <property type="evidence" value="ECO:0007669"/>
    <property type="project" value="InterPro"/>
</dbReference>
<keyword evidence="9" id="KW-0472">Membrane</keyword>
<reference evidence="12" key="2">
    <citation type="submission" date="2021-03" db="EMBL/GenBank/DDBJ databases">
        <title>Human Oral Microbial Genomes.</title>
        <authorList>
            <person name="Johnston C.D."/>
            <person name="Chen T."/>
            <person name="Dewhirst F.E."/>
        </authorList>
    </citation>
    <scope>NUCLEOTIDE SEQUENCE</scope>
    <source>
        <strain evidence="12">F0714</strain>
    </source>
</reference>
<protein>
    <recommendedName>
        <fullName evidence="2">histidine kinase</fullName>
        <ecNumber evidence="2">2.7.13.3</ecNumber>
    </recommendedName>
</protein>
<organism evidence="13 14">
    <name type="scientific">Arachnia propionica</name>
    <dbReference type="NCBI Taxonomy" id="1750"/>
    <lineage>
        <taxon>Bacteria</taxon>
        <taxon>Bacillati</taxon>
        <taxon>Actinomycetota</taxon>
        <taxon>Actinomycetes</taxon>
        <taxon>Propionibacteriales</taxon>
        <taxon>Propionibacteriaceae</taxon>
        <taxon>Arachnia</taxon>
    </lineage>
</organism>
<keyword evidence="3" id="KW-0597">Phosphoprotein</keyword>
<keyword evidence="8" id="KW-0902">Two-component regulatory system</keyword>
<dbReference type="EC" id="2.7.13.3" evidence="2"/>
<dbReference type="AlphaFoldDB" id="A0A3N4D7D6"/>
<evidence type="ECO:0000256" key="1">
    <source>
        <dbReference type="ARBA" id="ARBA00000085"/>
    </source>
</evidence>
<comment type="catalytic activity">
    <reaction evidence="1">
        <text>ATP + protein L-histidine = ADP + protein N-phospho-L-histidine.</text>
        <dbReference type="EC" id="2.7.13.3"/>
    </reaction>
</comment>
<keyword evidence="6 13" id="KW-0418">Kinase</keyword>
<evidence type="ECO:0000259" key="11">
    <source>
        <dbReference type="Pfam" id="PF07730"/>
    </source>
</evidence>
<dbReference type="GO" id="GO:0005524">
    <property type="term" value="F:ATP binding"/>
    <property type="evidence" value="ECO:0007669"/>
    <property type="project" value="UniProtKB-KW"/>
</dbReference>
<dbReference type="Gene3D" id="3.30.565.10">
    <property type="entry name" value="Histidine kinase-like ATPase, C-terminal domain"/>
    <property type="match status" value="1"/>
</dbReference>
<evidence type="ECO:0000256" key="8">
    <source>
        <dbReference type="ARBA" id="ARBA00023012"/>
    </source>
</evidence>
<evidence type="ECO:0000313" key="12">
    <source>
        <dbReference type="EMBL" id="QUC12471.1"/>
    </source>
</evidence>
<feature type="domain" description="Histidine kinase/HSP90-like ATPase" evidence="10">
    <location>
        <begin position="315"/>
        <end position="398"/>
    </location>
</feature>
<dbReference type="Proteomes" id="UP000273044">
    <property type="component" value="Chromosome"/>
</dbReference>
<reference evidence="13 14" key="1">
    <citation type="submission" date="2018-12" db="EMBL/GenBank/DDBJ databases">
        <authorList>
            <consortium name="Pathogen Informatics"/>
        </authorList>
    </citation>
    <scope>NUCLEOTIDE SEQUENCE [LARGE SCALE GENOMIC DNA]</scope>
    <source>
        <strain evidence="13 14">NCTC12967</strain>
    </source>
</reference>
<name>A0A3N4D7D6_9ACTN</name>
<dbReference type="InterPro" id="IPR050482">
    <property type="entry name" value="Sensor_HK_TwoCompSys"/>
</dbReference>
<evidence type="ECO:0000256" key="2">
    <source>
        <dbReference type="ARBA" id="ARBA00012438"/>
    </source>
</evidence>
<keyword evidence="14" id="KW-1185">Reference proteome</keyword>
<feature type="transmembrane region" description="Helical" evidence="9">
    <location>
        <begin position="80"/>
        <end position="100"/>
    </location>
</feature>
<dbReference type="Pfam" id="PF02518">
    <property type="entry name" value="HATPase_c"/>
    <property type="match status" value="1"/>
</dbReference>
<keyword evidence="7" id="KW-0067">ATP-binding</keyword>
<dbReference type="OrthoDB" id="3193082at2"/>
<feature type="transmembrane region" description="Helical" evidence="9">
    <location>
        <begin position="112"/>
        <end position="138"/>
    </location>
</feature>
<evidence type="ECO:0000256" key="5">
    <source>
        <dbReference type="ARBA" id="ARBA00022741"/>
    </source>
</evidence>
<keyword evidence="9" id="KW-1133">Transmembrane helix</keyword>
<dbReference type="SUPFAM" id="SSF55874">
    <property type="entry name" value="ATPase domain of HSP90 chaperone/DNA topoisomerase II/histidine kinase"/>
    <property type="match status" value="1"/>
</dbReference>
<dbReference type="PANTHER" id="PTHR24421:SF10">
    <property type="entry name" value="NITRATE_NITRITE SENSOR PROTEIN NARQ"/>
    <property type="match status" value="1"/>
</dbReference>
<feature type="transmembrane region" description="Helical" evidence="9">
    <location>
        <begin position="54"/>
        <end position="74"/>
    </location>
</feature>
<feature type="transmembrane region" description="Helical" evidence="9">
    <location>
        <begin position="150"/>
        <end position="170"/>
    </location>
</feature>
<dbReference type="CDD" id="cd16917">
    <property type="entry name" value="HATPase_UhpB-NarQ-NarX-like"/>
    <property type="match status" value="1"/>
</dbReference>
<dbReference type="EMBL" id="CP072385">
    <property type="protein sequence ID" value="QUC12471.1"/>
    <property type="molecule type" value="Genomic_DNA"/>
</dbReference>
<feature type="domain" description="Signal transduction histidine kinase subgroup 3 dimerisation and phosphoacceptor" evidence="11">
    <location>
        <begin position="204"/>
        <end position="265"/>
    </location>
</feature>
<dbReference type="InterPro" id="IPR011712">
    <property type="entry name" value="Sig_transdc_His_kin_sub3_dim/P"/>
</dbReference>
<keyword evidence="4 13" id="KW-0808">Transferase</keyword>
<evidence type="ECO:0000256" key="7">
    <source>
        <dbReference type="ARBA" id="ARBA00022840"/>
    </source>
</evidence>
<evidence type="ECO:0000313" key="14">
    <source>
        <dbReference type="Proteomes" id="UP000273044"/>
    </source>
</evidence>
<keyword evidence="5" id="KW-0547">Nucleotide-binding</keyword>
<dbReference type="Proteomes" id="UP000677180">
    <property type="component" value="Chromosome"/>
</dbReference>
<dbReference type="PANTHER" id="PTHR24421">
    <property type="entry name" value="NITRATE/NITRITE SENSOR PROTEIN NARX-RELATED"/>
    <property type="match status" value="1"/>
</dbReference>
<dbReference type="InterPro" id="IPR036890">
    <property type="entry name" value="HATPase_C_sf"/>
</dbReference>
<dbReference type="GO" id="GO:0016020">
    <property type="term" value="C:membrane"/>
    <property type="evidence" value="ECO:0007669"/>
    <property type="project" value="InterPro"/>
</dbReference>
<dbReference type="Gene3D" id="1.20.5.1930">
    <property type="match status" value="1"/>
</dbReference>
<keyword evidence="9" id="KW-0812">Transmembrane</keyword>
<accession>A0A3N4D7D6</accession>
<dbReference type="InterPro" id="IPR003594">
    <property type="entry name" value="HATPase_dom"/>
</dbReference>
<sequence>MSAPQTPVAPRTFMDQVAGTWHTSSEPVWIGAGVIGLFQSFMTYRLLDIKDAGSVLSVPWWVTFTAISITSLLLRRRWPLVTAVTTGLVLLTAGLVLEGAHSYYTFPMLMGVYALASRAGVFACCTGIGTAAACLIIPDALKGGSKAGFVGGMIPSLFVLTAVVAVALTLRARRELLRHRDAELAAQERQSQLTDQRDAARRQTRIAAELHDSVGHDLTAIIALSEGLRDTTGNAALEDAIETINTLAREGLADTRRAVNALHPASPADEFLNATTTRTWDDLDPLLATARRTGLAVASTRTGTPPADPALAGLVFTIVREALTNVMRHAADATRVTVAIDHAPAATTITITDDGRAEGPGVPGHGLANLTRLVTSHGGTLTAGATADGWCLRAVLPKEQP</sequence>
<dbReference type="GeneID" id="64407121"/>
<dbReference type="Pfam" id="PF07730">
    <property type="entry name" value="HisKA_3"/>
    <property type="match status" value="1"/>
</dbReference>